<dbReference type="Proteomes" id="UP001232725">
    <property type="component" value="Unassembled WGS sequence"/>
</dbReference>
<feature type="domain" description="Amidohydrolase 3" evidence="1">
    <location>
        <begin position="104"/>
        <end position="389"/>
    </location>
</feature>
<dbReference type="PANTHER" id="PTHR32027:SF9">
    <property type="entry name" value="BLL3847 PROTEIN"/>
    <property type="match status" value="1"/>
</dbReference>
<dbReference type="Gene3D" id="3.20.20.140">
    <property type="entry name" value="Metal-dependent hydrolases"/>
    <property type="match status" value="1"/>
</dbReference>
<evidence type="ECO:0000313" key="3">
    <source>
        <dbReference type="Proteomes" id="UP001232725"/>
    </source>
</evidence>
<dbReference type="InterPro" id="IPR013108">
    <property type="entry name" value="Amidohydro_3"/>
</dbReference>
<protein>
    <submittedName>
        <fullName evidence="2">Amidohydrolase family protein</fullName>
    </submittedName>
</protein>
<reference evidence="2 3" key="1">
    <citation type="submission" date="2023-08" db="EMBL/GenBank/DDBJ databases">
        <title>Arthrobacter horti sp. nov., isolated from forest soil.</title>
        <authorList>
            <person name="Park M."/>
        </authorList>
    </citation>
    <scope>NUCLEOTIDE SEQUENCE [LARGE SCALE GENOMIC DNA]</scope>
    <source>
        <strain evidence="2 3">YJM1</strain>
    </source>
</reference>
<keyword evidence="3" id="KW-1185">Reference proteome</keyword>
<dbReference type="PANTHER" id="PTHR32027">
    <property type="entry name" value="CYTOSINE DEAMINASE"/>
    <property type="match status" value="1"/>
</dbReference>
<dbReference type="InterPro" id="IPR052349">
    <property type="entry name" value="Metallo-hydrolase_Enzymes"/>
</dbReference>
<dbReference type="SUPFAM" id="SSF51556">
    <property type="entry name" value="Metallo-dependent hydrolases"/>
    <property type="match status" value="1"/>
</dbReference>
<dbReference type="SUPFAM" id="SSF51338">
    <property type="entry name" value="Composite domain of metallo-dependent hydrolases"/>
    <property type="match status" value="1"/>
</dbReference>
<dbReference type="RefSeq" id="WP_305995265.1">
    <property type="nucleotide sequence ID" value="NZ_JAVALS010000001.1"/>
</dbReference>
<organism evidence="2 3">
    <name type="scientific">Arthrobacter horti</name>
    <dbReference type="NCBI Taxonomy" id="3068273"/>
    <lineage>
        <taxon>Bacteria</taxon>
        <taxon>Bacillati</taxon>
        <taxon>Actinomycetota</taxon>
        <taxon>Actinomycetes</taxon>
        <taxon>Micrococcales</taxon>
        <taxon>Micrococcaceae</taxon>
        <taxon>Arthrobacter</taxon>
    </lineage>
</organism>
<comment type="caution">
    <text evidence="2">The sequence shown here is derived from an EMBL/GenBank/DDBJ whole genome shotgun (WGS) entry which is preliminary data.</text>
</comment>
<dbReference type="InterPro" id="IPR011059">
    <property type="entry name" value="Metal-dep_hydrolase_composite"/>
</dbReference>
<dbReference type="Gene3D" id="2.30.40.10">
    <property type="entry name" value="Urease, subunit C, domain 1"/>
    <property type="match status" value="1"/>
</dbReference>
<dbReference type="Pfam" id="PF07969">
    <property type="entry name" value="Amidohydro_3"/>
    <property type="match status" value="1"/>
</dbReference>
<sequence length="397" mass="42986">MPSMILSNVRPWGGPAVDLEIDGALLTALRPHEGPVSPASGQEVIDGGGLLALPGFINTHAHVDKSWWHRPWVSYGGERTTQGRIAHERLERDQHGIPSVLGARTVLQEFLRHGTTAARSHVDVDLGVGLEGIRMVREASAELDDAVELTLVAFPQDGVIRRPGVLELLDRAAAEGADYIGGLDPAGIDMDPVAQLDGLFRIAVDRGVGIDIHLHDGQNLGAFQYDLIIARTIEAGLQGRVNISHGFALGDTQGTRQRDLLDGLQEAGISWTTVTPRPSPLPWEDMLRRGIGIGFGTDGIRDLWNPYGDGDILRIALDFAKQHGVRTDEEMHDVVELATKRAASFVGRGLHDLLPGARADVVLLDAENVQDALTRVPRRELVLAGGRVTTRHGEVRL</sequence>
<dbReference type="InterPro" id="IPR032466">
    <property type="entry name" value="Metal_Hydrolase"/>
</dbReference>
<accession>A0ABT9IKY4</accession>
<evidence type="ECO:0000259" key="1">
    <source>
        <dbReference type="Pfam" id="PF07969"/>
    </source>
</evidence>
<gene>
    <name evidence="2" type="ORF">Q9R02_03645</name>
</gene>
<dbReference type="EMBL" id="JAVALS010000001">
    <property type="protein sequence ID" value="MDP5226246.1"/>
    <property type="molecule type" value="Genomic_DNA"/>
</dbReference>
<name>A0ABT9IKY4_9MICC</name>
<evidence type="ECO:0000313" key="2">
    <source>
        <dbReference type="EMBL" id="MDP5226246.1"/>
    </source>
</evidence>
<proteinExistence type="predicted"/>